<reference evidence="1 2" key="1">
    <citation type="journal article" date="2015" name="Genome Announc.">
        <title>Complete Genome Sequence of Steroid-Transforming Nocardioides simplex VKM Ac-2033D.</title>
        <authorList>
            <person name="Shtratnikova V.Y."/>
            <person name="Schelkunov M.I."/>
            <person name="Pekov Y.A."/>
            <person name="Fokina V.V."/>
            <person name="Logacheva M.D."/>
            <person name="Sokolov S.L."/>
            <person name="Bragin E.Y."/>
            <person name="Ashapkin V.V."/>
            <person name="Donova M.V."/>
        </authorList>
    </citation>
    <scope>NUCLEOTIDE SEQUENCE [LARGE SCALE GENOMIC DNA]</scope>
    <source>
        <strain evidence="1 2">VKM Ac-2033D</strain>
    </source>
</reference>
<sequence>MSPRLVPALAVLALTVPVAACSDDEPRPRAAGTTPETGCPTAPAHAAESPLRSVARVDGVLYGVGTSGIDRLDGATPTRIHDEGPDLDLELVASYDGDLIVAANPGRTDPAPHVFRLTTDGDVVWDHAGPGAVVREPDPVISTGDAFVSLDTGKEVDWDDPVDVDEYVLEHEGRDYSLYDYSADARVYLDIRGGVAITAPSKKVLETMDGSAAVCGDRVYALSADRLRLTTYRLGDDGLEEVGEVVLPEPATQTAVRTTEGAVLLEVGGRTWVVSD</sequence>
<dbReference type="HOGENOM" id="CLU_1007735_0_0_11"/>
<keyword evidence="2" id="KW-1185">Reference proteome</keyword>
<organism evidence="1 2">
    <name type="scientific">Nocardioides simplex</name>
    <name type="common">Arthrobacter simplex</name>
    <dbReference type="NCBI Taxonomy" id="2045"/>
    <lineage>
        <taxon>Bacteria</taxon>
        <taxon>Bacillati</taxon>
        <taxon>Actinomycetota</taxon>
        <taxon>Actinomycetes</taxon>
        <taxon>Propionibacteriales</taxon>
        <taxon>Nocardioidaceae</taxon>
        <taxon>Pimelobacter</taxon>
    </lineage>
</organism>
<dbReference type="Proteomes" id="UP000030300">
    <property type="component" value="Chromosome"/>
</dbReference>
<dbReference type="KEGG" id="psim:KR76_06755"/>
<accession>A0A0A1DGV1</accession>
<dbReference type="RefSeq" id="WP_038677362.1">
    <property type="nucleotide sequence ID" value="NZ_BJMC01000001.1"/>
</dbReference>
<evidence type="ECO:0000313" key="2">
    <source>
        <dbReference type="Proteomes" id="UP000030300"/>
    </source>
</evidence>
<dbReference type="AlphaFoldDB" id="A0A0A1DGV1"/>
<gene>
    <name evidence="1" type="ORF">KR76_06755</name>
</gene>
<name>A0A0A1DGV1_NOCSI</name>
<dbReference type="GeneID" id="96608636"/>
<dbReference type="EMBL" id="CP009896">
    <property type="protein sequence ID" value="AIY16541.1"/>
    <property type="molecule type" value="Genomic_DNA"/>
</dbReference>
<proteinExistence type="predicted"/>
<protein>
    <submittedName>
        <fullName evidence="1">Uncharacterized protein</fullName>
    </submittedName>
</protein>
<dbReference type="STRING" id="2045.KR76_06755"/>
<evidence type="ECO:0000313" key="1">
    <source>
        <dbReference type="EMBL" id="AIY16541.1"/>
    </source>
</evidence>